<dbReference type="InterPro" id="IPR011991">
    <property type="entry name" value="ArsR-like_HTH"/>
</dbReference>
<dbReference type="PRINTS" id="PR00778">
    <property type="entry name" value="HTHARSR"/>
</dbReference>
<dbReference type="EMBL" id="JXLU01000010">
    <property type="protein sequence ID" value="KIO74141.1"/>
    <property type="molecule type" value="Genomic_DNA"/>
</dbReference>
<dbReference type="Gene3D" id="1.10.10.10">
    <property type="entry name" value="Winged helix-like DNA-binding domain superfamily/Winged helix DNA-binding domain"/>
    <property type="match status" value="1"/>
</dbReference>
<evidence type="ECO:0000259" key="2">
    <source>
        <dbReference type="SMART" id="SM00418"/>
    </source>
</evidence>
<dbReference type="GO" id="GO:0003677">
    <property type="term" value="F:DNA binding"/>
    <property type="evidence" value="ECO:0007669"/>
    <property type="project" value="UniProtKB-KW"/>
</dbReference>
<name>A0ABD4AAM8_9BACI</name>
<accession>A0ABD4AAM8</accession>
<evidence type="ECO:0000313" key="3">
    <source>
        <dbReference type="EMBL" id="KIO74141.1"/>
    </source>
</evidence>
<dbReference type="InterPro" id="IPR001845">
    <property type="entry name" value="HTH_ArsR_DNA-bd_dom"/>
</dbReference>
<gene>
    <name evidence="3" type="ORF">B4167_0418</name>
</gene>
<reference evidence="3 4" key="1">
    <citation type="submission" date="2015-01" db="EMBL/GenBank/DDBJ databases">
        <title>Draft Genome Sequences of Four Bacillus thermoamylovorans Strains, Isolated From Food Products.</title>
        <authorList>
            <person name="Krawcyk A.O."/>
            <person name="Berendsen E.M."/>
            <person name="Eijlander R.T."/>
            <person name="de Jong A."/>
            <person name="Wells-Bennik M."/>
            <person name="Kuipers O.P."/>
        </authorList>
    </citation>
    <scope>NUCLEOTIDE SEQUENCE [LARGE SCALE GENOMIC DNA]</scope>
    <source>
        <strain evidence="3 4">B4167</strain>
    </source>
</reference>
<keyword evidence="1" id="KW-0238">DNA-binding</keyword>
<organism evidence="3 4">
    <name type="scientific">Caldibacillus thermoamylovorans</name>
    <dbReference type="NCBI Taxonomy" id="35841"/>
    <lineage>
        <taxon>Bacteria</taxon>
        <taxon>Bacillati</taxon>
        <taxon>Bacillota</taxon>
        <taxon>Bacilli</taxon>
        <taxon>Bacillales</taxon>
        <taxon>Bacillaceae</taxon>
        <taxon>Caldibacillus</taxon>
    </lineage>
</organism>
<evidence type="ECO:0000256" key="1">
    <source>
        <dbReference type="ARBA" id="ARBA00023125"/>
    </source>
</evidence>
<dbReference type="CDD" id="cd00090">
    <property type="entry name" value="HTH_ARSR"/>
    <property type="match status" value="1"/>
</dbReference>
<sequence>MKQMMTLTTYEQLRAISDPLRTKILMKLLEKPYTGQQLSEQFDLSRAKIHYHLKELEKNGLIEIVKREEKNGIIQKFYQSVARGFTPSVDLLPHSEEIGDTTRTILYQMLAETQNRVLSAPAEAFLNAPNEDPADWNHLGSIWEIHATEEQFRDFIKNFFALVNQFKQQVNQHSNSKKKLYHLSAYGFEVETPMFEDPLEVDD</sequence>
<dbReference type="PANTHER" id="PTHR38600">
    <property type="entry name" value="TRANSCRIPTIONAL REGULATORY PROTEIN"/>
    <property type="match status" value="1"/>
</dbReference>
<feature type="domain" description="HTH arsR-type" evidence="2">
    <location>
        <begin position="11"/>
        <end position="126"/>
    </location>
</feature>
<dbReference type="Proteomes" id="UP000032076">
    <property type="component" value="Unassembled WGS sequence"/>
</dbReference>
<protein>
    <recommendedName>
        <fullName evidence="2">HTH arsR-type domain-containing protein</fullName>
    </recommendedName>
</protein>
<dbReference type="Pfam" id="PF01022">
    <property type="entry name" value="HTH_5"/>
    <property type="match status" value="1"/>
</dbReference>
<proteinExistence type="predicted"/>
<dbReference type="RefSeq" id="WP_041901923.1">
    <property type="nucleotide sequence ID" value="NZ_JXLT01000005.1"/>
</dbReference>
<dbReference type="AlphaFoldDB" id="A0ABD4AAM8"/>
<dbReference type="PANTHER" id="PTHR38600:SF2">
    <property type="entry name" value="SLL0088 PROTEIN"/>
    <property type="match status" value="1"/>
</dbReference>
<evidence type="ECO:0000313" key="4">
    <source>
        <dbReference type="Proteomes" id="UP000032076"/>
    </source>
</evidence>
<comment type="caution">
    <text evidence="3">The sequence shown here is derived from an EMBL/GenBank/DDBJ whole genome shotgun (WGS) entry which is preliminary data.</text>
</comment>
<dbReference type="InterPro" id="IPR036388">
    <property type="entry name" value="WH-like_DNA-bd_sf"/>
</dbReference>
<dbReference type="SUPFAM" id="SSF46785">
    <property type="entry name" value="Winged helix' DNA-binding domain"/>
    <property type="match status" value="1"/>
</dbReference>
<dbReference type="SMART" id="SM00418">
    <property type="entry name" value="HTH_ARSR"/>
    <property type="match status" value="1"/>
</dbReference>
<dbReference type="InterPro" id="IPR036390">
    <property type="entry name" value="WH_DNA-bd_sf"/>
</dbReference>